<protein>
    <submittedName>
        <fullName evidence="1">Uncharacterized protein</fullName>
    </submittedName>
</protein>
<sequence>MEDARTTMEEVEAMNEEVSMIDLVRAVEAMARIFYEREHVKKEGPIYSYDELREVFQANKDLENFFDQLYSLDRPLEHTEQTMSGTSNEGLDTMAILGVSTISRAVGKRQKKASDAHKEYVENAFSKFFGKAFVLNIDDYHNIHVPQQSDSTLTSRPAHMATIIANLCPISAILRNRALNPKFSIIC</sequence>
<proteinExistence type="predicted"/>
<dbReference type="STRING" id="44941.A0A397VU27"/>
<dbReference type="Proteomes" id="UP000266673">
    <property type="component" value="Unassembled WGS sequence"/>
</dbReference>
<dbReference type="EMBL" id="QKWP01000214">
    <property type="protein sequence ID" value="RIB24489.1"/>
    <property type="molecule type" value="Genomic_DNA"/>
</dbReference>
<evidence type="ECO:0000313" key="2">
    <source>
        <dbReference type="Proteomes" id="UP000266673"/>
    </source>
</evidence>
<keyword evidence="2" id="KW-1185">Reference proteome</keyword>
<reference evidence="1 2" key="1">
    <citation type="submission" date="2018-06" db="EMBL/GenBank/DDBJ databases">
        <title>Comparative genomics reveals the genomic features of Rhizophagus irregularis, R. cerebriforme, R. diaphanum and Gigaspora rosea, and their symbiotic lifestyle signature.</title>
        <authorList>
            <person name="Morin E."/>
            <person name="San Clemente H."/>
            <person name="Chen E.C.H."/>
            <person name="De La Providencia I."/>
            <person name="Hainaut M."/>
            <person name="Kuo A."/>
            <person name="Kohler A."/>
            <person name="Murat C."/>
            <person name="Tang N."/>
            <person name="Roy S."/>
            <person name="Loubradou J."/>
            <person name="Henrissat B."/>
            <person name="Grigoriev I.V."/>
            <person name="Corradi N."/>
            <person name="Roux C."/>
            <person name="Martin F.M."/>
        </authorList>
    </citation>
    <scope>NUCLEOTIDE SEQUENCE [LARGE SCALE GENOMIC DNA]</scope>
    <source>
        <strain evidence="1 2">DAOM 194757</strain>
    </source>
</reference>
<comment type="caution">
    <text evidence="1">The sequence shown here is derived from an EMBL/GenBank/DDBJ whole genome shotgun (WGS) entry which is preliminary data.</text>
</comment>
<gene>
    <name evidence="1" type="ORF">C2G38_2031825</name>
</gene>
<evidence type="ECO:0000313" key="1">
    <source>
        <dbReference type="EMBL" id="RIB24489.1"/>
    </source>
</evidence>
<name>A0A397VU27_9GLOM</name>
<dbReference type="OrthoDB" id="2363152at2759"/>
<dbReference type="AlphaFoldDB" id="A0A397VU27"/>
<organism evidence="1 2">
    <name type="scientific">Gigaspora rosea</name>
    <dbReference type="NCBI Taxonomy" id="44941"/>
    <lineage>
        <taxon>Eukaryota</taxon>
        <taxon>Fungi</taxon>
        <taxon>Fungi incertae sedis</taxon>
        <taxon>Mucoromycota</taxon>
        <taxon>Glomeromycotina</taxon>
        <taxon>Glomeromycetes</taxon>
        <taxon>Diversisporales</taxon>
        <taxon>Gigasporaceae</taxon>
        <taxon>Gigaspora</taxon>
    </lineage>
</organism>
<accession>A0A397VU27</accession>